<accession>A0A3M7RL04</accession>
<name>A0A3M7RL04_BRAPC</name>
<dbReference type="Proteomes" id="UP000276133">
    <property type="component" value="Unassembled WGS sequence"/>
</dbReference>
<sequence length="61" mass="7272">MLKLGMLKISTEDKIFDIFFYHIIKACRIRIFRKFNAIKVVISPEIKNIYKNDKTDNYVAC</sequence>
<protein>
    <submittedName>
        <fullName evidence="1">Uncharacterized protein</fullName>
    </submittedName>
</protein>
<comment type="caution">
    <text evidence="1">The sequence shown here is derived from an EMBL/GenBank/DDBJ whole genome shotgun (WGS) entry which is preliminary data.</text>
</comment>
<organism evidence="1 2">
    <name type="scientific">Brachionus plicatilis</name>
    <name type="common">Marine rotifer</name>
    <name type="synonym">Brachionus muelleri</name>
    <dbReference type="NCBI Taxonomy" id="10195"/>
    <lineage>
        <taxon>Eukaryota</taxon>
        <taxon>Metazoa</taxon>
        <taxon>Spiralia</taxon>
        <taxon>Gnathifera</taxon>
        <taxon>Rotifera</taxon>
        <taxon>Eurotatoria</taxon>
        <taxon>Monogononta</taxon>
        <taxon>Pseudotrocha</taxon>
        <taxon>Ploima</taxon>
        <taxon>Brachionidae</taxon>
        <taxon>Brachionus</taxon>
    </lineage>
</organism>
<proteinExistence type="predicted"/>
<dbReference type="AlphaFoldDB" id="A0A3M7RL04"/>
<gene>
    <name evidence="1" type="ORF">BpHYR1_049813</name>
</gene>
<evidence type="ECO:0000313" key="2">
    <source>
        <dbReference type="Proteomes" id="UP000276133"/>
    </source>
</evidence>
<reference evidence="1 2" key="1">
    <citation type="journal article" date="2018" name="Sci. Rep.">
        <title>Genomic signatures of local adaptation to the degree of environmental predictability in rotifers.</title>
        <authorList>
            <person name="Franch-Gras L."/>
            <person name="Hahn C."/>
            <person name="Garcia-Roger E.M."/>
            <person name="Carmona M.J."/>
            <person name="Serra M."/>
            <person name="Gomez A."/>
        </authorList>
    </citation>
    <scope>NUCLEOTIDE SEQUENCE [LARGE SCALE GENOMIC DNA]</scope>
    <source>
        <strain evidence="1">HYR1</strain>
    </source>
</reference>
<dbReference type="EMBL" id="REGN01003155">
    <property type="protein sequence ID" value="RNA24232.1"/>
    <property type="molecule type" value="Genomic_DNA"/>
</dbReference>
<keyword evidence="2" id="KW-1185">Reference proteome</keyword>
<evidence type="ECO:0000313" key="1">
    <source>
        <dbReference type="EMBL" id="RNA24232.1"/>
    </source>
</evidence>